<dbReference type="InterPro" id="IPR052513">
    <property type="entry name" value="Thioester_dehydratase-like"/>
</dbReference>
<evidence type="ECO:0008006" key="5">
    <source>
        <dbReference type="Google" id="ProtNLM"/>
    </source>
</evidence>
<name>A0A4R4N6R2_9ACTN</name>
<dbReference type="Pfam" id="PF01796">
    <property type="entry name" value="OB_ChsH2_C"/>
    <property type="match status" value="1"/>
</dbReference>
<evidence type="ECO:0000313" key="4">
    <source>
        <dbReference type="Proteomes" id="UP000295157"/>
    </source>
</evidence>
<evidence type="ECO:0000259" key="2">
    <source>
        <dbReference type="Pfam" id="PF12172"/>
    </source>
</evidence>
<sequence length="131" mass="14942">MAGYRPERDRDSREWWERIGRGEFAVQVCDACGTARFPARAFCARCRTEGAHWREVAPEGVVESWIVNHQPFVPGLRAPYVVVMVRLAEVPGCFVYGNWRGLRPPEHGERVTASYTRVDADLTLVDWRPGP</sequence>
<comment type="caution">
    <text evidence="3">The sequence shown here is derived from an EMBL/GenBank/DDBJ whole genome shotgun (WGS) entry which is preliminary data.</text>
</comment>
<keyword evidence="4" id="KW-1185">Reference proteome</keyword>
<dbReference type="SUPFAM" id="SSF50249">
    <property type="entry name" value="Nucleic acid-binding proteins"/>
    <property type="match status" value="1"/>
</dbReference>
<evidence type="ECO:0000313" key="3">
    <source>
        <dbReference type="EMBL" id="TDC02810.1"/>
    </source>
</evidence>
<evidence type="ECO:0000259" key="1">
    <source>
        <dbReference type="Pfam" id="PF01796"/>
    </source>
</evidence>
<dbReference type="Proteomes" id="UP000295157">
    <property type="component" value="Unassembled WGS sequence"/>
</dbReference>
<feature type="domain" description="ChsH2 rubredoxin-like zinc ribbon" evidence="2">
    <location>
        <begin position="16"/>
        <end position="47"/>
    </location>
</feature>
<dbReference type="InterPro" id="IPR002878">
    <property type="entry name" value="ChsH2_C"/>
</dbReference>
<proteinExistence type="predicted"/>
<dbReference type="InterPro" id="IPR012340">
    <property type="entry name" value="NA-bd_OB-fold"/>
</dbReference>
<dbReference type="Gene3D" id="6.10.30.10">
    <property type="match status" value="1"/>
</dbReference>
<organism evidence="3 4">
    <name type="scientific">Nonomuraea longispora</name>
    <dbReference type="NCBI Taxonomy" id="1848320"/>
    <lineage>
        <taxon>Bacteria</taxon>
        <taxon>Bacillati</taxon>
        <taxon>Actinomycetota</taxon>
        <taxon>Actinomycetes</taxon>
        <taxon>Streptosporangiales</taxon>
        <taxon>Streptosporangiaceae</taxon>
        <taxon>Nonomuraea</taxon>
    </lineage>
</organism>
<dbReference type="AlphaFoldDB" id="A0A4R4N6R2"/>
<dbReference type="EMBL" id="SMJZ01000128">
    <property type="protein sequence ID" value="TDC02810.1"/>
    <property type="molecule type" value="Genomic_DNA"/>
</dbReference>
<dbReference type="Pfam" id="PF12172">
    <property type="entry name" value="zf-ChsH2"/>
    <property type="match status" value="1"/>
</dbReference>
<reference evidence="3 4" key="1">
    <citation type="submission" date="2019-02" db="EMBL/GenBank/DDBJ databases">
        <title>Draft genome sequences of novel Actinobacteria.</title>
        <authorList>
            <person name="Sahin N."/>
            <person name="Ay H."/>
            <person name="Saygin H."/>
        </authorList>
    </citation>
    <scope>NUCLEOTIDE SEQUENCE [LARGE SCALE GENOMIC DNA]</scope>
    <source>
        <strain evidence="3 4">KC201</strain>
    </source>
</reference>
<dbReference type="RefSeq" id="WP_132336806.1">
    <property type="nucleotide sequence ID" value="NZ_SMJZ01000128.1"/>
</dbReference>
<dbReference type="PANTHER" id="PTHR34075">
    <property type="entry name" value="BLR3430 PROTEIN"/>
    <property type="match status" value="1"/>
</dbReference>
<dbReference type="OrthoDB" id="7470921at2"/>
<gene>
    <name evidence="3" type="ORF">E1267_28525</name>
</gene>
<feature type="domain" description="ChsH2 C-terminal OB-fold" evidence="1">
    <location>
        <begin position="53"/>
        <end position="113"/>
    </location>
</feature>
<dbReference type="PANTHER" id="PTHR34075:SF5">
    <property type="entry name" value="BLR3430 PROTEIN"/>
    <property type="match status" value="1"/>
</dbReference>
<accession>A0A4R4N6R2</accession>
<protein>
    <recommendedName>
        <fullName evidence="5">DNA-binding protein</fullName>
    </recommendedName>
</protein>
<dbReference type="InterPro" id="IPR022002">
    <property type="entry name" value="ChsH2_Znr"/>
</dbReference>